<dbReference type="Proteomes" id="UP000306393">
    <property type="component" value="Unassembled WGS sequence"/>
</dbReference>
<name>A0A4V5UA16_9GAMM</name>
<reference evidence="1 2" key="1">
    <citation type="journal article" date="2019" name="Sci. Rep.">
        <title>Differences in resource use lead to coexistence of seed-transmitted microbial populations.</title>
        <authorList>
            <person name="Torres-Cortes G."/>
            <person name="Garcia B.J."/>
            <person name="Compant S."/>
            <person name="Rezki S."/>
            <person name="Jones P."/>
            <person name="Preveaux A."/>
            <person name="Briand M."/>
            <person name="Roulet A."/>
            <person name="Bouchez O."/>
            <person name="Jacobson D."/>
            <person name="Barret M."/>
        </authorList>
    </citation>
    <scope>NUCLEOTIDE SEQUENCE [LARGE SCALE GENOMIC DNA]</scope>
    <source>
        <strain evidence="1 2">CFBP13511</strain>
    </source>
</reference>
<evidence type="ECO:0000313" key="1">
    <source>
        <dbReference type="EMBL" id="TKJ92517.1"/>
    </source>
</evidence>
<sequence>MKKIMLTCGAILLFIFIYFTNIFGSETSLDKNQLTLFCKGNVHFDLQIPDSRVTMEGSVSLTTLGSQRLAIGFSGQLSTDKGRFILDRTLMMNTRYHPENHVLELEYVKNIARGIDTAPDDIFYDAFIRSNALILKISRFSNNALLISDNTSPLYVCIAQ</sequence>
<organism evidence="1 2">
    <name type="scientific">Erwinia persicina</name>
    <dbReference type="NCBI Taxonomy" id="55211"/>
    <lineage>
        <taxon>Bacteria</taxon>
        <taxon>Pseudomonadati</taxon>
        <taxon>Pseudomonadota</taxon>
        <taxon>Gammaproteobacteria</taxon>
        <taxon>Enterobacterales</taxon>
        <taxon>Erwiniaceae</taxon>
        <taxon>Erwinia</taxon>
    </lineage>
</organism>
<dbReference type="InterPro" id="IPR031854">
    <property type="entry name" value="FidL-like"/>
</dbReference>
<proteinExistence type="predicted"/>
<accession>A0A4V5UA16</accession>
<protein>
    <submittedName>
        <fullName evidence="1">Uncharacterized protein</fullName>
    </submittedName>
</protein>
<dbReference type="OrthoDB" id="6522825at2"/>
<dbReference type="EMBL" id="QGAC01000005">
    <property type="protein sequence ID" value="TKJ92517.1"/>
    <property type="molecule type" value="Genomic_DNA"/>
</dbReference>
<dbReference type="AlphaFoldDB" id="A0A4V5UA16"/>
<gene>
    <name evidence="1" type="ORF">EpCFBP13511_06870</name>
</gene>
<dbReference type="Pfam" id="PF15941">
    <property type="entry name" value="FidL_like"/>
    <property type="match status" value="1"/>
</dbReference>
<evidence type="ECO:0000313" key="2">
    <source>
        <dbReference type="Proteomes" id="UP000306393"/>
    </source>
</evidence>
<comment type="caution">
    <text evidence="1">The sequence shown here is derived from an EMBL/GenBank/DDBJ whole genome shotgun (WGS) entry which is preliminary data.</text>
</comment>